<proteinExistence type="predicted"/>
<evidence type="ECO:0008006" key="4">
    <source>
        <dbReference type="Google" id="ProtNLM"/>
    </source>
</evidence>
<organism evidence="2 3">
    <name type="scientific">Kribbella yunnanensis</name>
    <dbReference type="NCBI Taxonomy" id="190194"/>
    <lineage>
        <taxon>Bacteria</taxon>
        <taxon>Bacillati</taxon>
        <taxon>Actinomycetota</taxon>
        <taxon>Actinomycetes</taxon>
        <taxon>Propionibacteriales</taxon>
        <taxon>Kribbellaceae</taxon>
        <taxon>Kribbella</taxon>
    </lineage>
</organism>
<name>A0ABN2G1B1_9ACTN</name>
<evidence type="ECO:0000256" key="1">
    <source>
        <dbReference type="SAM" id="Phobius"/>
    </source>
</evidence>
<gene>
    <name evidence="2" type="ORF">GCM10009745_01490</name>
</gene>
<dbReference type="Proteomes" id="UP001500280">
    <property type="component" value="Unassembled WGS sequence"/>
</dbReference>
<protein>
    <recommendedName>
        <fullName evidence="4">DUF4179 domain-containing protein</fullName>
    </recommendedName>
</protein>
<feature type="transmembrane region" description="Helical" evidence="1">
    <location>
        <begin position="43"/>
        <end position="66"/>
    </location>
</feature>
<dbReference type="EMBL" id="BAAANF010000001">
    <property type="protein sequence ID" value="GAA1663573.1"/>
    <property type="molecule type" value="Genomic_DNA"/>
</dbReference>
<keyword evidence="1" id="KW-0812">Transmembrane</keyword>
<evidence type="ECO:0000313" key="3">
    <source>
        <dbReference type="Proteomes" id="UP001500280"/>
    </source>
</evidence>
<sequence length="400" mass="43322">MMDEQLLMERLTDAAAAQDDLLPRAVADDLAAGRRRLRRRRCLAGGTALIAAGAVAVATIGMSGALRDTAQLEVPIATQKPPTAAVTKAQSFDGLMKSLMYRHFDPTKKHLNFTTGPFEIDNDLGHHGTQRKVGWNSAGDQGQGMFLIELNRSGKGLGTKCGSYFEFESRPVSCQEVTLPNGRTAMLGRRGRMIEFSYVQPDGEYLNVAVDPVFRNNTTIASKDMAVTDAQLFAFATDPELNLPPLTTDQQNLENTLEGFAPANDQIRRIAGRHLPGQLLFGRVDQQPGELLVLATWMRGPVRAEVEIGLDVAPLASDCPSQLSVPSCVPVTLPNGAKGEYHEGARTYQGGPRYVMGATYQQPDGDLVSVRVLYDGTKRTAGAITKEQILALVSDPGLDR</sequence>
<keyword evidence="1" id="KW-0472">Membrane</keyword>
<accession>A0ABN2G1B1</accession>
<dbReference type="RefSeq" id="WP_344143966.1">
    <property type="nucleotide sequence ID" value="NZ_BAAANF010000001.1"/>
</dbReference>
<keyword evidence="1" id="KW-1133">Transmembrane helix</keyword>
<keyword evidence="3" id="KW-1185">Reference proteome</keyword>
<comment type="caution">
    <text evidence="2">The sequence shown here is derived from an EMBL/GenBank/DDBJ whole genome shotgun (WGS) entry which is preliminary data.</text>
</comment>
<evidence type="ECO:0000313" key="2">
    <source>
        <dbReference type="EMBL" id="GAA1663573.1"/>
    </source>
</evidence>
<reference evidence="2 3" key="1">
    <citation type="journal article" date="2019" name="Int. J. Syst. Evol. Microbiol.">
        <title>The Global Catalogue of Microorganisms (GCM) 10K type strain sequencing project: providing services to taxonomists for standard genome sequencing and annotation.</title>
        <authorList>
            <consortium name="The Broad Institute Genomics Platform"/>
            <consortium name="The Broad Institute Genome Sequencing Center for Infectious Disease"/>
            <person name="Wu L."/>
            <person name="Ma J."/>
        </authorList>
    </citation>
    <scope>NUCLEOTIDE SEQUENCE [LARGE SCALE GENOMIC DNA]</scope>
    <source>
        <strain evidence="2 3">JCM 14307</strain>
    </source>
</reference>